<dbReference type="AlphaFoldDB" id="A0A923MEV9"/>
<comment type="caution">
    <text evidence="1">The sequence shown here is derived from an EMBL/GenBank/DDBJ whole genome shotgun (WGS) entry which is preliminary data.</text>
</comment>
<keyword evidence="2" id="KW-1185">Reference proteome</keyword>
<sequence length="67" mass="7611">MQAFTKIEIKWVIDELEAEMKQLKSLSAVETGAARSLYILRAEQLDVISGKLRTAIEAGDKRIEIKY</sequence>
<gene>
    <name evidence="1" type="ORF">H8Z83_03760</name>
</gene>
<evidence type="ECO:0000313" key="2">
    <source>
        <dbReference type="Proteomes" id="UP000620327"/>
    </source>
</evidence>
<organism evidence="1 2">
    <name type="scientific">Dysosmobacter segnis</name>
    <dbReference type="NCBI Taxonomy" id="2763042"/>
    <lineage>
        <taxon>Bacteria</taxon>
        <taxon>Bacillati</taxon>
        <taxon>Bacillota</taxon>
        <taxon>Clostridia</taxon>
        <taxon>Eubacteriales</taxon>
        <taxon>Oscillospiraceae</taxon>
        <taxon>Dysosmobacter</taxon>
    </lineage>
</organism>
<name>A0A923MEV9_9FIRM</name>
<dbReference type="RefSeq" id="WP_187013792.1">
    <property type="nucleotide sequence ID" value="NZ_JACOQI010000002.1"/>
</dbReference>
<dbReference type="Proteomes" id="UP000620327">
    <property type="component" value="Unassembled WGS sequence"/>
</dbReference>
<accession>A0A923MEV9</accession>
<dbReference type="EMBL" id="JACOQI010000002">
    <property type="protein sequence ID" value="MBC5769440.1"/>
    <property type="molecule type" value="Genomic_DNA"/>
</dbReference>
<protein>
    <submittedName>
        <fullName evidence="1">Uncharacterized protein</fullName>
    </submittedName>
</protein>
<evidence type="ECO:0000313" key="1">
    <source>
        <dbReference type="EMBL" id="MBC5769440.1"/>
    </source>
</evidence>
<proteinExistence type="predicted"/>
<reference evidence="1" key="1">
    <citation type="submission" date="2020-08" db="EMBL/GenBank/DDBJ databases">
        <title>Genome public.</title>
        <authorList>
            <person name="Liu C."/>
            <person name="Sun Q."/>
        </authorList>
    </citation>
    <scope>NUCLEOTIDE SEQUENCE</scope>
    <source>
        <strain evidence="1">BX15</strain>
    </source>
</reference>